<dbReference type="Proteomes" id="UP000074561">
    <property type="component" value="Chromosome"/>
</dbReference>
<evidence type="ECO:0000313" key="2">
    <source>
        <dbReference type="Proteomes" id="UP000074561"/>
    </source>
</evidence>
<name>A0A127Q1K1_9BURK</name>
<reference evidence="1 2" key="1">
    <citation type="submission" date="2015-11" db="EMBL/GenBank/DDBJ databases">
        <title>Exploring the genomic traits of fungus-feeding bacterial genus Collimonas.</title>
        <authorList>
            <person name="Song C."/>
            <person name="Schmidt R."/>
            <person name="de Jager V."/>
            <person name="Krzyzanowska D."/>
            <person name="Jongedijk E."/>
            <person name="Cankar K."/>
            <person name="Beekwilder J."/>
            <person name="van Veen A."/>
            <person name="de Boer W."/>
            <person name="van Veen J.A."/>
            <person name="Garbeva P."/>
        </authorList>
    </citation>
    <scope>NUCLEOTIDE SEQUENCE [LARGE SCALE GENOMIC DNA]</scope>
    <source>
        <strain evidence="1 2">Ter91</strain>
    </source>
</reference>
<dbReference type="AlphaFoldDB" id="A0A127Q1K1"/>
<accession>A0A127Q1K1</accession>
<dbReference type="KEGG" id="cpra:CPter91_1533"/>
<organism evidence="1 2">
    <name type="scientific">Collimonas pratensis</name>
    <dbReference type="NCBI Taxonomy" id="279113"/>
    <lineage>
        <taxon>Bacteria</taxon>
        <taxon>Pseudomonadati</taxon>
        <taxon>Pseudomonadota</taxon>
        <taxon>Betaproteobacteria</taxon>
        <taxon>Burkholderiales</taxon>
        <taxon>Oxalobacteraceae</taxon>
        <taxon>Collimonas</taxon>
    </lineage>
</organism>
<dbReference type="RefSeq" id="WP_061938870.1">
    <property type="nucleotide sequence ID" value="NZ_CP013234.1"/>
</dbReference>
<gene>
    <name evidence="1" type="ORF">CPter91_1533</name>
</gene>
<dbReference type="STRING" id="279113.CPter91_1533"/>
<dbReference type="OrthoDB" id="8777363at2"/>
<evidence type="ECO:0000313" key="1">
    <source>
        <dbReference type="EMBL" id="AMP03911.1"/>
    </source>
</evidence>
<dbReference type="EMBL" id="CP013234">
    <property type="protein sequence ID" value="AMP03911.1"/>
    <property type="molecule type" value="Genomic_DNA"/>
</dbReference>
<sequence>METLINDTYLNKSIDKILGCATLALYGEDIRFSVLLTIRDVRDYLANVKAGDPAFNQRVFRNSLTALANSTHPSMPDYRKTLEYAATLMTVELGE</sequence>
<protein>
    <submittedName>
        <fullName evidence="1">Uncharacterized protein</fullName>
    </submittedName>
</protein>
<proteinExistence type="predicted"/>
<dbReference type="PATRIC" id="fig|279113.9.peg.1526"/>